<dbReference type="AlphaFoldDB" id="A0A1E7M1B8"/>
<evidence type="ECO:0000256" key="2">
    <source>
        <dbReference type="ARBA" id="ARBA00023002"/>
    </source>
</evidence>
<organism evidence="4 5">
    <name type="scientific">Streptomyces nanshensis</name>
    <dbReference type="NCBI Taxonomy" id="518642"/>
    <lineage>
        <taxon>Bacteria</taxon>
        <taxon>Bacillati</taxon>
        <taxon>Actinomycetota</taxon>
        <taxon>Actinomycetes</taxon>
        <taxon>Kitasatosporales</taxon>
        <taxon>Streptomycetaceae</taxon>
        <taxon>Streptomyces</taxon>
    </lineage>
</organism>
<dbReference type="SMART" id="SM00829">
    <property type="entry name" value="PKS_ER"/>
    <property type="match status" value="1"/>
</dbReference>
<keyword evidence="5" id="KW-1185">Reference proteome</keyword>
<keyword evidence="1" id="KW-0521">NADP</keyword>
<dbReference type="SUPFAM" id="SSF50129">
    <property type="entry name" value="GroES-like"/>
    <property type="match status" value="1"/>
</dbReference>
<dbReference type="Pfam" id="PF08240">
    <property type="entry name" value="ADH_N"/>
    <property type="match status" value="1"/>
</dbReference>
<dbReference type="EMBL" id="LJGZ01000005">
    <property type="protein sequence ID" value="OEV22158.1"/>
    <property type="molecule type" value="Genomic_DNA"/>
</dbReference>
<dbReference type="InterPro" id="IPR013149">
    <property type="entry name" value="ADH-like_C"/>
</dbReference>
<dbReference type="Gene3D" id="3.40.50.720">
    <property type="entry name" value="NAD(P)-binding Rossmann-like Domain"/>
    <property type="match status" value="1"/>
</dbReference>
<dbReference type="PATRIC" id="fig|518642.7.peg.6340"/>
<evidence type="ECO:0000259" key="3">
    <source>
        <dbReference type="SMART" id="SM00829"/>
    </source>
</evidence>
<keyword evidence="2" id="KW-0560">Oxidoreductase</keyword>
<dbReference type="InterPro" id="IPR011032">
    <property type="entry name" value="GroES-like_sf"/>
</dbReference>
<proteinExistence type="predicted"/>
<dbReference type="Gene3D" id="3.90.180.10">
    <property type="entry name" value="Medium-chain alcohol dehydrogenases, catalytic domain"/>
    <property type="match status" value="1"/>
</dbReference>
<dbReference type="RefSeq" id="WP_070199866.1">
    <property type="nucleotide sequence ID" value="NZ_LJGZ01000005.1"/>
</dbReference>
<dbReference type="InterPro" id="IPR036291">
    <property type="entry name" value="NAD(P)-bd_dom_sf"/>
</dbReference>
<comment type="caution">
    <text evidence="4">The sequence shown here is derived from an EMBL/GenBank/DDBJ whole genome shotgun (WGS) entry which is preliminary data.</text>
</comment>
<feature type="domain" description="Enoyl reductase (ER)" evidence="3">
    <location>
        <begin position="10"/>
        <end position="317"/>
    </location>
</feature>
<reference evidence="4 5" key="1">
    <citation type="journal article" date="2016" name="Front. Microbiol.">
        <title>Comparative Genomics Analysis of Streptomyces Species Reveals Their Adaptation to the Marine Environment and Their Diversity at the Genomic Level.</title>
        <authorList>
            <person name="Tian X."/>
            <person name="Zhang Z."/>
            <person name="Yang T."/>
            <person name="Chen M."/>
            <person name="Li J."/>
            <person name="Chen F."/>
            <person name="Yang J."/>
            <person name="Li W."/>
            <person name="Zhang B."/>
            <person name="Zhang Z."/>
            <person name="Wu J."/>
            <person name="Zhang C."/>
            <person name="Long L."/>
            <person name="Xiao J."/>
        </authorList>
    </citation>
    <scope>NUCLEOTIDE SEQUENCE [LARGE SCALE GENOMIC DNA]</scope>
    <source>
        <strain evidence="4 5">SCSIO M10372</strain>
    </source>
</reference>
<sequence>MLSVVMEEFGGPEVLRARRVEDPVPGPGQLLVDVAYASVTFVETQVRSGNGPFGRPPLPRVPGNGVGGRVAAVGPGGDPALVGTTVVTTTGGEGGYAERALARADEVVPVPPGLDLKDAVALLADGRTALLLFRQAEVKPGERVLVEAAAGGLGSLLVQLAVHAGARVIGAARGTRKAELVVSLGAAFVDYSQEQWLRQVRETAGGDLDVVFDGVGGAIGTAAAGALGTGGRISLYGMASGADSELDEEDLTARRIRTLGLFAGPGPAETHAYIGEALRLAADGVLRPVVGQVFPLASAAEAHAAIEARATVGKTLLAAGEPDSVR</sequence>
<accession>A0A1E7M1B8</accession>
<dbReference type="InterPro" id="IPR013154">
    <property type="entry name" value="ADH-like_N"/>
</dbReference>
<evidence type="ECO:0000313" key="5">
    <source>
        <dbReference type="Proteomes" id="UP000175971"/>
    </source>
</evidence>
<gene>
    <name evidence="4" type="ORF">AN221_04470</name>
</gene>
<dbReference type="GO" id="GO:0070402">
    <property type="term" value="F:NADPH binding"/>
    <property type="evidence" value="ECO:0007669"/>
    <property type="project" value="TreeGrafter"/>
</dbReference>
<dbReference type="Proteomes" id="UP000175971">
    <property type="component" value="Unassembled WGS sequence"/>
</dbReference>
<name>A0A1E7M1B8_9ACTN</name>
<evidence type="ECO:0000256" key="1">
    <source>
        <dbReference type="ARBA" id="ARBA00022857"/>
    </source>
</evidence>
<dbReference type="GO" id="GO:0016651">
    <property type="term" value="F:oxidoreductase activity, acting on NAD(P)H"/>
    <property type="evidence" value="ECO:0007669"/>
    <property type="project" value="TreeGrafter"/>
</dbReference>
<dbReference type="InterPro" id="IPR020843">
    <property type="entry name" value="ER"/>
</dbReference>
<dbReference type="SUPFAM" id="SSF51735">
    <property type="entry name" value="NAD(P)-binding Rossmann-fold domains"/>
    <property type="match status" value="1"/>
</dbReference>
<protein>
    <submittedName>
        <fullName evidence="4">NADPH:quinone reductase</fullName>
    </submittedName>
</protein>
<dbReference type="PANTHER" id="PTHR48106">
    <property type="entry name" value="QUINONE OXIDOREDUCTASE PIG3-RELATED"/>
    <property type="match status" value="1"/>
</dbReference>
<dbReference type="Pfam" id="PF00107">
    <property type="entry name" value="ADH_zinc_N"/>
    <property type="match status" value="1"/>
</dbReference>
<evidence type="ECO:0000313" key="4">
    <source>
        <dbReference type="EMBL" id="OEV22158.1"/>
    </source>
</evidence>